<dbReference type="InterPro" id="IPR021256">
    <property type="entry name" value="DUF2808"/>
</dbReference>
<dbReference type="Pfam" id="PF10989">
    <property type="entry name" value="DUF2808"/>
    <property type="match status" value="1"/>
</dbReference>
<dbReference type="Proteomes" id="UP000218418">
    <property type="component" value="Chromosome"/>
</dbReference>
<sequence>MKLKKMIYTAGFTFLLFSPVTAALANGKPNVFKASHIIRSAAFPDDAEAMTATYEIEVHVQGKPVEGLSIDIPSEIKIDDGIEVENSEGETIATEVSINDNRAQLTFSKPVVPETKLSISMKDVITPGYAEFWQFRVDAKVVGFKEEIPLGITQIMTYDD</sequence>
<evidence type="ECO:0000313" key="3">
    <source>
        <dbReference type="Proteomes" id="UP000218418"/>
    </source>
</evidence>
<protein>
    <recommendedName>
        <fullName evidence="4">DUF2808 domain-containing protein</fullName>
    </recommendedName>
</protein>
<evidence type="ECO:0008006" key="4">
    <source>
        <dbReference type="Google" id="ProtNLM"/>
    </source>
</evidence>
<accession>A0A1Z4LXV4</accession>
<reference evidence="2 3" key="1">
    <citation type="submission" date="2017-06" db="EMBL/GenBank/DDBJ databases">
        <title>Genome sequencing of cyanobaciteial culture collection at National Institute for Environmental Studies (NIES).</title>
        <authorList>
            <person name="Hirose Y."/>
            <person name="Shimura Y."/>
            <person name="Fujisawa T."/>
            <person name="Nakamura Y."/>
            <person name="Kawachi M."/>
        </authorList>
    </citation>
    <scope>NUCLEOTIDE SEQUENCE [LARGE SCALE GENOMIC DNA]</scope>
    <source>
        <strain evidence="2 3">NIES-267</strain>
    </source>
</reference>
<evidence type="ECO:0000256" key="1">
    <source>
        <dbReference type="SAM" id="SignalP"/>
    </source>
</evidence>
<name>A0A1Z4LXV4_9CYAN</name>
<feature type="signal peptide" evidence="1">
    <location>
        <begin position="1"/>
        <end position="22"/>
    </location>
</feature>
<keyword evidence="3" id="KW-1185">Reference proteome</keyword>
<dbReference type="OrthoDB" id="423143at2"/>
<gene>
    <name evidence="2" type="ORF">NIES267_55680</name>
</gene>
<evidence type="ECO:0000313" key="2">
    <source>
        <dbReference type="EMBL" id="BAY86062.1"/>
    </source>
</evidence>
<keyword evidence="1" id="KW-0732">Signal</keyword>
<feature type="chain" id="PRO_5012487076" description="DUF2808 domain-containing protein" evidence="1">
    <location>
        <begin position="23"/>
        <end position="160"/>
    </location>
</feature>
<dbReference type="EMBL" id="AP018227">
    <property type="protein sequence ID" value="BAY86062.1"/>
    <property type="molecule type" value="Genomic_DNA"/>
</dbReference>
<proteinExistence type="predicted"/>
<dbReference type="AlphaFoldDB" id="A0A1Z4LXV4"/>
<organism evidence="2 3">
    <name type="scientific">Calothrix parasitica NIES-267</name>
    <dbReference type="NCBI Taxonomy" id="1973488"/>
    <lineage>
        <taxon>Bacteria</taxon>
        <taxon>Bacillati</taxon>
        <taxon>Cyanobacteriota</taxon>
        <taxon>Cyanophyceae</taxon>
        <taxon>Nostocales</taxon>
        <taxon>Calotrichaceae</taxon>
        <taxon>Calothrix</taxon>
    </lineage>
</organism>